<dbReference type="Gene3D" id="3.40.630.30">
    <property type="match status" value="1"/>
</dbReference>
<gene>
    <name evidence="2" type="ORF">GCM10008025_29560</name>
</gene>
<evidence type="ECO:0000259" key="1">
    <source>
        <dbReference type="PROSITE" id="PS51186"/>
    </source>
</evidence>
<dbReference type="SUPFAM" id="SSF55729">
    <property type="entry name" value="Acyl-CoA N-acyltransferases (Nat)"/>
    <property type="match status" value="1"/>
</dbReference>
<dbReference type="CDD" id="cd04301">
    <property type="entry name" value="NAT_SF"/>
    <property type="match status" value="1"/>
</dbReference>
<organism evidence="2 3">
    <name type="scientific">Ornithinibacillus halotolerans</name>
    <dbReference type="NCBI Taxonomy" id="1274357"/>
    <lineage>
        <taxon>Bacteria</taxon>
        <taxon>Bacillati</taxon>
        <taxon>Bacillota</taxon>
        <taxon>Bacilli</taxon>
        <taxon>Bacillales</taxon>
        <taxon>Bacillaceae</taxon>
        <taxon>Ornithinibacillus</taxon>
    </lineage>
</organism>
<reference evidence="2" key="1">
    <citation type="journal article" date="2014" name="Int. J. Syst. Evol. Microbiol.">
        <title>Complete genome sequence of Corynebacterium casei LMG S-19264T (=DSM 44701T), isolated from a smear-ripened cheese.</title>
        <authorList>
            <consortium name="US DOE Joint Genome Institute (JGI-PGF)"/>
            <person name="Walter F."/>
            <person name="Albersmeier A."/>
            <person name="Kalinowski J."/>
            <person name="Ruckert C."/>
        </authorList>
    </citation>
    <scope>NUCLEOTIDE SEQUENCE</scope>
    <source>
        <strain evidence="2">CGMCC 1.12408</strain>
    </source>
</reference>
<evidence type="ECO:0000313" key="2">
    <source>
        <dbReference type="EMBL" id="GGA84509.1"/>
    </source>
</evidence>
<dbReference type="Pfam" id="PF13673">
    <property type="entry name" value="Acetyltransf_10"/>
    <property type="match status" value="1"/>
</dbReference>
<dbReference type="PROSITE" id="PS51186">
    <property type="entry name" value="GNAT"/>
    <property type="match status" value="1"/>
</dbReference>
<reference evidence="2" key="2">
    <citation type="submission" date="2020-09" db="EMBL/GenBank/DDBJ databases">
        <authorList>
            <person name="Sun Q."/>
            <person name="Zhou Y."/>
        </authorList>
    </citation>
    <scope>NUCLEOTIDE SEQUENCE</scope>
    <source>
        <strain evidence="2">CGMCC 1.12408</strain>
    </source>
</reference>
<protein>
    <submittedName>
        <fullName evidence="2">Acetyltransferase</fullName>
    </submittedName>
</protein>
<dbReference type="InterPro" id="IPR016181">
    <property type="entry name" value="Acyl_CoA_acyltransferase"/>
</dbReference>
<dbReference type="AlphaFoldDB" id="A0A916WC47"/>
<dbReference type="EMBL" id="BMEY01000017">
    <property type="protein sequence ID" value="GGA84509.1"/>
    <property type="molecule type" value="Genomic_DNA"/>
</dbReference>
<comment type="caution">
    <text evidence="2">The sequence shown here is derived from an EMBL/GenBank/DDBJ whole genome shotgun (WGS) entry which is preliminary data.</text>
</comment>
<proteinExistence type="predicted"/>
<dbReference type="Proteomes" id="UP000613512">
    <property type="component" value="Unassembled WGS sequence"/>
</dbReference>
<accession>A0A916WC47</accession>
<evidence type="ECO:0000313" key="3">
    <source>
        <dbReference type="Proteomes" id="UP000613512"/>
    </source>
</evidence>
<dbReference type="InterPro" id="IPR000182">
    <property type="entry name" value="GNAT_dom"/>
</dbReference>
<sequence length="149" mass="17329">MELNIKKFEELTTNELYMILKARTDVFVVEQNCPYPELDNLDQSSLHLYCGSNSNIGAYLRIIPKGVKYKDAVAIGRVLVVEKHRRNGIAREMMEKALEFITEVIKEETIKIQAQVYLKSFYQSLGFEQISDIYEEDSIPHIDMLLKQH</sequence>
<dbReference type="RefSeq" id="WP_188385447.1">
    <property type="nucleotide sequence ID" value="NZ_BMEY01000017.1"/>
</dbReference>
<feature type="domain" description="N-acetyltransferase" evidence="1">
    <location>
        <begin position="6"/>
        <end position="149"/>
    </location>
</feature>
<dbReference type="GO" id="GO:0016747">
    <property type="term" value="F:acyltransferase activity, transferring groups other than amino-acyl groups"/>
    <property type="evidence" value="ECO:0007669"/>
    <property type="project" value="InterPro"/>
</dbReference>
<keyword evidence="3" id="KW-1185">Reference proteome</keyword>
<name>A0A916WC47_9BACI</name>